<proteinExistence type="predicted"/>
<protein>
    <submittedName>
        <fullName evidence="1">Uncharacterized protein</fullName>
    </submittedName>
</protein>
<comment type="caution">
    <text evidence="1">The sequence shown here is derived from an EMBL/GenBank/DDBJ whole genome shotgun (WGS) entry which is preliminary data.</text>
</comment>
<gene>
    <name evidence="1" type="ORF">IAC08_01230</name>
</gene>
<dbReference type="EMBL" id="JADIMK010000010">
    <property type="protein sequence ID" value="MBO8455012.1"/>
    <property type="molecule type" value="Genomic_DNA"/>
</dbReference>
<name>A0A9D9MYP3_9BACT</name>
<evidence type="ECO:0000313" key="2">
    <source>
        <dbReference type="Proteomes" id="UP000823617"/>
    </source>
</evidence>
<reference evidence="1" key="2">
    <citation type="journal article" date="2021" name="PeerJ">
        <title>Extensive microbial diversity within the chicken gut microbiome revealed by metagenomics and culture.</title>
        <authorList>
            <person name="Gilroy R."/>
            <person name="Ravi A."/>
            <person name="Getino M."/>
            <person name="Pursley I."/>
            <person name="Horton D.L."/>
            <person name="Alikhan N.F."/>
            <person name="Baker D."/>
            <person name="Gharbi K."/>
            <person name="Hall N."/>
            <person name="Watson M."/>
            <person name="Adriaenssens E.M."/>
            <person name="Foster-Nyarko E."/>
            <person name="Jarju S."/>
            <person name="Secka A."/>
            <person name="Antonio M."/>
            <person name="Oren A."/>
            <person name="Chaudhuri R.R."/>
            <person name="La Ragione R."/>
            <person name="Hildebrand F."/>
            <person name="Pallen M.J."/>
        </authorList>
    </citation>
    <scope>NUCLEOTIDE SEQUENCE</scope>
    <source>
        <strain evidence="1">B1-3475</strain>
    </source>
</reference>
<sequence length="51" mass="5779">FLDRMHGSHEQDVLEPLSAGKIDDNISRIIEETADLVADQYRKNKGVNIRA</sequence>
<dbReference type="Proteomes" id="UP000823617">
    <property type="component" value="Unassembled WGS sequence"/>
</dbReference>
<reference evidence="1" key="1">
    <citation type="submission" date="2020-10" db="EMBL/GenBank/DDBJ databases">
        <authorList>
            <person name="Gilroy R."/>
        </authorList>
    </citation>
    <scope>NUCLEOTIDE SEQUENCE</scope>
    <source>
        <strain evidence="1">B1-3475</strain>
    </source>
</reference>
<organism evidence="1 2">
    <name type="scientific">Candidatus Cryptobacteroides intestinigallinarum</name>
    <dbReference type="NCBI Taxonomy" id="2840767"/>
    <lineage>
        <taxon>Bacteria</taxon>
        <taxon>Pseudomonadati</taxon>
        <taxon>Bacteroidota</taxon>
        <taxon>Bacteroidia</taxon>
        <taxon>Bacteroidales</taxon>
        <taxon>Candidatus Cryptobacteroides</taxon>
    </lineage>
</organism>
<accession>A0A9D9MYP3</accession>
<evidence type="ECO:0000313" key="1">
    <source>
        <dbReference type="EMBL" id="MBO8455012.1"/>
    </source>
</evidence>
<feature type="non-terminal residue" evidence="1">
    <location>
        <position position="1"/>
    </location>
</feature>
<dbReference type="AlphaFoldDB" id="A0A9D9MYP3"/>